<dbReference type="EMBL" id="JAPHQB010000020">
    <property type="protein sequence ID" value="MCX2802547.1"/>
    <property type="molecule type" value="Genomic_DNA"/>
</dbReference>
<dbReference type="InterPro" id="IPR037407">
    <property type="entry name" value="MLP_fam"/>
</dbReference>
<reference evidence="2" key="2">
    <citation type="submission" date="2016-03" db="EMBL/GenBank/DDBJ databases">
        <authorList>
            <person name="Ploux O."/>
        </authorList>
    </citation>
    <scope>NUCLEOTIDE SEQUENCE [LARGE SCALE GENOMIC DNA]</scope>
    <source>
        <strain evidence="2">DAU221</strain>
    </source>
</reference>
<reference evidence="3" key="3">
    <citation type="submission" date="2022-11" db="EMBL/GenBank/DDBJ databases">
        <title>Chitin-degrading and fungicidal potential of chitinolytic bacterial strains from marine environment of the Pacific Ocean regions.</title>
        <authorList>
            <person name="Pentekhina I."/>
            <person name="Nedashkovskaya O."/>
            <person name="Seitkalieva A."/>
            <person name="Podvolotskaya A."/>
            <person name="Tekutyeva L."/>
            <person name="Balabanova L."/>
        </authorList>
    </citation>
    <scope>NUCLEOTIDE SEQUENCE</scope>
    <source>
        <strain evidence="3">KMM 6838</strain>
    </source>
</reference>
<protein>
    <submittedName>
        <fullName evidence="3">MbtH family protein</fullName>
    </submittedName>
</protein>
<dbReference type="Pfam" id="PF03621">
    <property type="entry name" value="MbtH"/>
    <property type="match status" value="1"/>
</dbReference>
<dbReference type="PANTHER" id="PTHR38444:SF1">
    <property type="entry name" value="ENTEROBACTIN BIOSYNTHESIS PROTEIN YBDZ"/>
    <property type="match status" value="1"/>
</dbReference>
<dbReference type="GeneID" id="76609284"/>
<dbReference type="PANTHER" id="PTHR38444">
    <property type="entry name" value="ENTEROBACTIN BIOSYNTHESIS PROTEIN YBDZ"/>
    <property type="match status" value="1"/>
</dbReference>
<accession>A0A143HPM6</accession>
<keyword evidence="4" id="KW-1185">Reference proteome</keyword>
<dbReference type="Proteomes" id="UP000076077">
    <property type="component" value="Chromosome"/>
</dbReference>
<gene>
    <name evidence="2" type="ORF">A3224_14715</name>
    <name evidence="3" type="ORF">OQJ68_12195</name>
</gene>
<dbReference type="STRING" id="252514.A3224_14715"/>
<dbReference type="EMBL" id="CP014864">
    <property type="protein sequence ID" value="AMX03669.1"/>
    <property type="molecule type" value="Genomic_DNA"/>
</dbReference>
<dbReference type="KEGG" id="mthd:A3224_14715"/>
<dbReference type="AlphaFoldDB" id="A0A143HPM6"/>
<organism evidence="2 4">
    <name type="scientific">Microbulbifer thermotolerans</name>
    <dbReference type="NCBI Taxonomy" id="252514"/>
    <lineage>
        <taxon>Bacteria</taxon>
        <taxon>Pseudomonadati</taxon>
        <taxon>Pseudomonadota</taxon>
        <taxon>Gammaproteobacteria</taxon>
        <taxon>Cellvibrionales</taxon>
        <taxon>Microbulbiferaceae</taxon>
        <taxon>Microbulbifer</taxon>
    </lineage>
</organism>
<sequence length="77" mass="8922">MREDEYNNPFDSEDKDFLVLKNAYGQYSLWPDFMAIPTGWESVYGPEARRACDEFIEAHWQAINPFSVSGKQPEAQS</sequence>
<dbReference type="Gene3D" id="3.90.820.10">
    <property type="entry name" value="Structural Genomics, Unknown Function 30-nov-00 1gh9 Mol_id"/>
    <property type="match status" value="1"/>
</dbReference>
<dbReference type="GO" id="GO:0005829">
    <property type="term" value="C:cytosol"/>
    <property type="evidence" value="ECO:0007669"/>
    <property type="project" value="TreeGrafter"/>
</dbReference>
<feature type="domain" description="MbtH-like" evidence="1">
    <location>
        <begin position="8"/>
        <end position="58"/>
    </location>
</feature>
<dbReference type="Proteomes" id="UP001209730">
    <property type="component" value="Unassembled WGS sequence"/>
</dbReference>
<reference evidence="4" key="1">
    <citation type="submission" date="2016-03" db="EMBL/GenBank/DDBJ databases">
        <authorList>
            <person name="Lee Y.-S."/>
            <person name="Choi Y.-L."/>
        </authorList>
    </citation>
    <scope>NUCLEOTIDE SEQUENCE [LARGE SCALE GENOMIC DNA]</scope>
    <source>
        <strain evidence="4">DAU221</strain>
    </source>
</reference>
<name>A0A143HPM6_MICTH</name>
<evidence type="ECO:0000313" key="3">
    <source>
        <dbReference type="EMBL" id="MCX2802547.1"/>
    </source>
</evidence>
<dbReference type="RefSeq" id="WP_067156322.1">
    <property type="nucleotide sequence ID" value="NZ_CP014864.1"/>
</dbReference>
<evidence type="ECO:0000259" key="1">
    <source>
        <dbReference type="SMART" id="SM00923"/>
    </source>
</evidence>
<dbReference type="OrthoDB" id="7584480at2"/>
<dbReference type="GO" id="GO:0019290">
    <property type="term" value="P:siderophore biosynthetic process"/>
    <property type="evidence" value="ECO:0007669"/>
    <property type="project" value="TreeGrafter"/>
</dbReference>
<dbReference type="InterPro" id="IPR038020">
    <property type="entry name" value="MbtH-like_sf"/>
</dbReference>
<proteinExistence type="predicted"/>
<dbReference type="InterPro" id="IPR005153">
    <property type="entry name" value="MbtH-like_dom"/>
</dbReference>
<dbReference type="SMART" id="SM00923">
    <property type="entry name" value="MbtH"/>
    <property type="match status" value="1"/>
</dbReference>
<dbReference type="SUPFAM" id="SSF160582">
    <property type="entry name" value="MbtH-like"/>
    <property type="match status" value="1"/>
</dbReference>
<evidence type="ECO:0000313" key="4">
    <source>
        <dbReference type="Proteomes" id="UP000076077"/>
    </source>
</evidence>
<evidence type="ECO:0000313" key="2">
    <source>
        <dbReference type="EMBL" id="AMX03669.1"/>
    </source>
</evidence>